<dbReference type="PANTHER" id="PTHR35111">
    <property type="entry name" value="F10A5.9-RELATED"/>
    <property type="match status" value="1"/>
</dbReference>
<dbReference type="HOGENOM" id="CLU_154898_0_0_1"/>
<feature type="region of interest" description="Disordered" evidence="1">
    <location>
        <begin position="1"/>
        <end position="37"/>
    </location>
</feature>
<feature type="region of interest" description="Disordered" evidence="1">
    <location>
        <begin position="62"/>
        <end position="84"/>
    </location>
</feature>
<organism evidence="2 3">
    <name type="scientific">Amborella trichopoda</name>
    <dbReference type="NCBI Taxonomy" id="13333"/>
    <lineage>
        <taxon>Eukaryota</taxon>
        <taxon>Viridiplantae</taxon>
        <taxon>Streptophyta</taxon>
        <taxon>Embryophyta</taxon>
        <taxon>Tracheophyta</taxon>
        <taxon>Spermatophyta</taxon>
        <taxon>Magnoliopsida</taxon>
        <taxon>Amborellales</taxon>
        <taxon>Amborellaceae</taxon>
        <taxon>Amborella</taxon>
    </lineage>
</organism>
<reference evidence="3" key="1">
    <citation type="journal article" date="2013" name="Science">
        <title>The Amborella genome and the evolution of flowering plants.</title>
        <authorList>
            <consortium name="Amborella Genome Project"/>
        </authorList>
    </citation>
    <scope>NUCLEOTIDE SEQUENCE [LARGE SCALE GENOMIC DNA]</scope>
</reference>
<proteinExistence type="predicted"/>
<protein>
    <submittedName>
        <fullName evidence="2">Uncharacterized protein</fullName>
    </submittedName>
</protein>
<evidence type="ECO:0000256" key="1">
    <source>
        <dbReference type="SAM" id="MobiDB-lite"/>
    </source>
</evidence>
<evidence type="ECO:0000313" key="3">
    <source>
        <dbReference type="Proteomes" id="UP000017836"/>
    </source>
</evidence>
<dbReference type="eggNOG" id="ENOG502S589">
    <property type="taxonomic scope" value="Eukaryota"/>
</dbReference>
<dbReference type="PANTHER" id="PTHR35111:SF5">
    <property type="entry name" value="F10A5.9"/>
    <property type="match status" value="1"/>
</dbReference>
<gene>
    <name evidence="2" type="ORF">AMTR_s00267p00007870</name>
</gene>
<feature type="compositionally biased region" description="Basic and acidic residues" evidence="1">
    <location>
        <begin position="1"/>
        <end position="20"/>
    </location>
</feature>
<dbReference type="AlphaFoldDB" id="W1NFB9"/>
<dbReference type="Proteomes" id="UP000017836">
    <property type="component" value="Unassembled WGS sequence"/>
</dbReference>
<keyword evidence="3" id="KW-1185">Reference proteome</keyword>
<accession>W1NFB9</accession>
<evidence type="ECO:0000313" key="2">
    <source>
        <dbReference type="EMBL" id="ERM93865.1"/>
    </source>
</evidence>
<name>W1NFB9_AMBTC</name>
<dbReference type="EMBL" id="KI397559">
    <property type="protein sequence ID" value="ERM93865.1"/>
    <property type="molecule type" value="Genomic_DNA"/>
</dbReference>
<sequence>MYYSKGERENFVIQVREEGPRYGTNDQARKGPSGPPKASLFAPMRFFDRFRKVLMHFMFLSPPNSSRHKSNGRPPIPHRQSTDSHYPEAVADCIEFFNKSSNSRDVSSFV</sequence>
<dbReference type="Gramene" id="ERM93865">
    <property type="protein sequence ID" value="ERM93865"/>
    <property type="gene ID" value="AMTR_s00267p00007870"/>
</dbReference>